<dbReference type="Pfam" id="PF00450">
    <property type="entry name" value="Peptidase_S10"/>
    <property type="match status" value="1"/>
</dbReference>
<feature type="chain" id="PRO_5046822393" description="Carboxypeptidase C (Cathepsin A)" evidence="6">
    <location>
        <begin position="25"/>
        <end position="485"/>
    </location>
</feature>
<evidence type="ECO:0008006" key="9">
    <source>
        <dbReference type="Google" id="ProtNLM"/>
    </source>
</evidence>
<dbReference type="RefSeq" id="WP_272746041.1">
    <property type="nucleotide sequence ID" value="NZ_JAQQKV010000004.1"/>
</dbReference>
<protein>
    <recommendedName>
        <fullName evidence="9">Carboxypeptidase C (Cathepsin A)</fullName>
    </recommendedName>
</protein>
<comment type="caution">
    <text evidence="7">The sequence shown here is derived from an EMBL/GenBank/DDBJ whole genome shotgun (WGS) entry which is preliminary data.</text>
</comment>
<evidence type="ECO:0000313" key="8">
    <source>
        <dbReference type="Proteomes" id="UP001218579"/>
    </source>
</evidence>
<evidence type="ECO:0000256" key="6">
    <source>
        <dbReference type="SAM" id="SignalP"/>
    </source>
</evidence>
<evidence type="ECO:0000256" key="3">
    <source>
        <dbReference type="ARBA" id="ARBA00022729"/>
    </source>
</evidence>
<proteinExistence type="predicted"/>
<dbReference type="Gene3D" id="3.40.50.1820">
    <property type="entry name" value="alpha/beta hydrolase"/>
    <property type="match status" value="1"/>
</dbReference>
<evidence type="ECO:0000313" key="7">
    <source>
        <dbReference type="EMBL" id="MDC7677723.1"/>
    </source>
</evidence>
<keyword evidence="8" id="KW-1185">Reference proteome</keyword>
<dbReference type="InterPro" id="IPR001563">
    <property type="entry name" value="Peptidase_S10"/>
</dbReference>
<dbReference type="InterPro" id="IPR018202">
    <property type="entry name" value="Ser_caboxypep_ser_AS"/>
</dbReference>
<sequence>MRQSCIFVAAVAMCLGLLGAPVTAQDAISVSTPKTLTQNKTLAQKKTTLKYTAGFTEEILKNDKGEAVVSLSAISYVRDGVKDRSTRPVIVFFNGGPGASSSPLHMSAFGPRIRDKDALIDNPDTLLDAADMVFIDPVGTGLSRSFKPDELRNFLGVNRDATAVHNLIAKWLKANGREASPLYIAGESYGGYRLAVMSGQIAKDKTLPGLKGLILISPSLNMSESRDMGQILELPTLAAGAWHHNKIDRKGRSLEATFADAQAFAISTYAPALLKGAQITDAEKTEVANGLSALIGLPAETILKANLRVDSQTYLETLNADKDQLTGRLDMRVVAPKAPPANPNRPAAANDPSLGLGKSNVIKSALITSYLKDELKFPASDDYVSLSLELNFQWNWDDVNKDRQFVMNVTPDLAKLMNDRQDLKMMVVGGYFDLATPVWAARYEIEHADIPLERVTFNAYAAGHSVFNPADNLTAKADQIRNFIK</sequence>
<dbReference type="Proteomes" id="UP001218579">
    <property type="component" value="Unassembled WGS sequence"/>
</dbReference>
<dbReference type="PANTHER" id="PTHR11802:SF3">
    <property type="entry name" value="RETINOID-INDUCIBLE SERINE CARBOXYPEPTIDASE"/>
    <property type="match status" value="1"/>
</dbReference>
<organism evidence="7 8">
    <name type="scientific">Asticcacaulis machinosus</name>
    <dbReference type="NCBI Taxonomy" id="2984211"/>
    <lineage>
        <taxon>Bacteria</taxon>
        <taxon>Pseudomonadati</taxon>
        <taxon>Pseudomonadota</taxon>
        <taxon>Alphaproteobacteria</taxon>
        <taxon>Caulobacterales</taxon>
        <taxon>Caulobacteraceae</taxon>
        <taxon>Asticcacaulis</taxon>
    </lineage>
</organism>
<dbReference type="EMBL" id="JAQQKV010000004">
    <property type="protein sequence ID" value="MDC7677723.1"/>
    <property type="molecule type" value="Genomic_DNA"/>
</dbReference>
<reference evidence="7 8" key="1">
    <citation type="submission" date="2023-01" db="EMBL/GenBank/DDBJ databases">
        <title>Novel species of the genus Asticcacaulis isolated from rivers.</title>
        <authorList>
            <person name="Lu H."/>
        </authorList>
    </citation>
    <scope>NUCLEOTIDE SEQUENCE [LARGE SCALE GENOMIC DNA]</scope>
    <source>
        <strain evidence="7 8">LKC15W</strain>
    </source>
</reference>
<keyword evidence="1" id="KW-0121">Carboxypeptidase</keyword>
<dbReference type="SUPFAM" id="SSF53474">
    <property type="entry name" value="alpha/beta-Hydrolases"/>
    <property type="match status" value="1"/>
</dbReference>
<evidence type="ECO:0000256" key="5">
    <source>
        <dbReference type="ARBA" id="ARBA00023180"/>
    </source>
</evidence>
<keyword evidence="2" id="KW-0645">Protease</keyword>
<evidence type="ECO:0000256" key="1">
    <source>
        <dbReference type="ARBA" id="ARBA00022645"/>
    </source>
</evidence>
<keyword evidence="5" id="KW-0325">Glycoprotein</keyword>
<feature type="signal peptide" evidence="6">
    <location>
        <begin position="1"/>
        <end position="24"/>
    </location>
</feature>
<keyword evidence="3 6" id="KW-0732">Signal</keyword>
<evidence type="ECO:0000256" key="4">
    <source>
        <dbReference type="ARBA" id="ARBA00022801"/>
    </source>
</evidence>
<dbReference type="InterPro" id="IPR029058">
    <property type="entry name" value="AB_hydrolase_fold"/>
</dbReference>
<evidence type="ECO:0000256" key="2">
    <source>
        <dbReference type="ARBA" id="ARBA00022670"/>
    </source>
</evidence>
<keyword evidence="4" id="KW-0378">Hydrolase</keyword>
<name>A0ABT5HNX2_9CAUL</name>
<dbReference type="PANTHER" id="PTHR11802">
    <property type="entry name" value="SERINE PROTEASE FAMILY S10 SERINE CARBOXYPEPTIDASE"/>
    <property type="match status" value="1"/>
</dbReference>
<gene>
    <name evidence="7" type="ORF">PQU98_16385</name>
</gene>
<dbReference type="PROSITE" id="PS00131">
    <property type="entry name" value="CARBOXYPEPT_SER_SER"/>
    <property type="match status" value="1"/>
</dbReference>
<accession>A0ABT5HNX2</accession>